<evidence type="ECO:0000313" key="2">
    <source>
        <dbReference type="Proteomes" id="UP001466893"/>
    </source>
</evidence>
<proteinExistence type="predicted"/>
<name>A0ABZ3BEV9_9ENTR</name>
<reference evidence="1 2" key="1">
    <citation type="submission" date="2024-04" db="EMBL/GenBank/DDBJ databases">
        <title>Kosakonia calanthae sp. nov., a halophilic bacterium isolated from leaves of Calanthe tiplacata.</title>
        <authorList>
            <person name="Wu P."/>
        </authorList>
    </citation>
    <scope>NUCLEOTIDE SEQUENCE [LARGE SCALE GENOMIC DNA]</scope>
    <source>
        <strain evidence="1 2">BYX6</strain>
    </source>
</reference>
<organism evidence="1 2">
    <name type="scientific">Kosakonia calanthes</name>
    <dbReference type="NCBI Taxonomy" id="3139408"/>
    <lineage>
        <taxon>Bacteria</taxon>
        <taxon>Pseudomonadati</taxon>
        <taxon>Pseudomonadota</taxon>
        <taxon>Gammaproteobacteria</taxon>
        <taxon>Enterobacterales</taxon>
        <taxon>Enterobacteriaceae</taxon>
        <taxon>Kosakonia</taxon>
    </lineage>
</organism>
<accession>A0ABZ3BEV9</accession>
<evidence type="ECO:0000313" key="1">
    <source>
        <dbReference type="EMBL" id="WZW00039.1"/>
    </source>
</evidence>
<keyword evidence="2" id="KW-1185">Reference proteome</keyword>
<dbReference type="RefSeq" id="WP_342324840.1">
    <property type="nucleotide sequence ID" value="NZ_CP151800.1"/>
</dbReference>
<protein>
    <submittedName>
        <fullName evidence="1">Uncharacterized protein</fullName>
    </submittedName>
</protein>
<gene>
    <name evidence="1" type="ORF">AAEY27_09245</name>
</gene>
<dbReference type="Proteomes" id="UP001466893">
    <property type="component" value="Chromosome"/>
</dbReference>
<sequence length="66" mass="7375">MKTATGCMPGCCVPKIEVHYIDNDYAEMRKTQWPVRLVEILDVSQTPAHGGMIGPWHKGVTRCTIC</sequence>
<dbReference type="EMBL" id="CP151800">
    <property type="protein sequence ID" value="WZW00039.1"/>
    <property type="molecule type" value="Genomic_DNA"/>
</dbReference>